<keyword evidence="1" id="KW-0472">Membrane</keyword>
<reference evidence="2" key="1">
    <citation type="submission" date="2020-02" db="EMBL/GenBank/DDBJ databases">
        <authorList>
            <person name="Meier V. D."/>
        </authorList>
    </citation>
    <scope>NUCLEOTIDE SEQUENCE</scope>
    <source>
        <strain evidence="2">AVDCRST_MAG76</strain>
    </source>
</reference>
<name>A0A6J4I4A9_9ACTN</name>
<keyword evidence="1" id="KW-0812">Transmembrane</keyword>
<evidence type="ECO:0000313" key="2">
    <source>
        <dbReference type="EMBL" id="CAA9239911.1"/>
    </source>
</evidence>
<feature type="transmembrane region" description="Helical" evidence="1">
    <location>
        <begin position="92"/>
        <end position="112"/>
    </location>
</feature>
<feature type="transmembrane region" description="Helical" evidence="1">
    <location>
        <begin position="68"/>
        <end position="86"/>
    </location>
</feature>
<dbReference type="EMBL" id="CADCSZ010000104">
    <property type="protein sequence ID" value="CAA9239911.1"/>
    <property type="molecule type" value="Genomic_DNA"/>
</dbReference>
<organism evidence="2">
    <name type="scientific">uncultured Acidimicrobiales bacterium</name>
    <dbReference type="NCBI Taxonomy" id="310071"/>
    <lineage>
        <taxon>Bacteria</taxon>
        <taxon>Bacillati</taxon>
        <taxon>Actinomycetota</taxon>
        <taxon>Acidimicrobiia</taxon>
        <taxon>Acidimicrobiales</taxon>
        <taxon>environmental samples</taxon>
    </lineage>
</organism>
<proteinExistence type="predicted"/>
<protein>
    <recommendedName>
        <fullName evidence="3">Transmembrane protein</fullName>
    </recommendedName>
</protein>
<evidence type="ECO:0008006" key="3">
    <source>
        <dbReference type="Google" id="ProtNLM"/>
    </source>
</evidence>
<sequence>MQAASGPVQGVGRRPAPAADPAAVAFNALPRIDQKVLRRTVRMGRPLATTEEARMAVAFARFQRSQPWYKLFWVLFMPGAVVSMVVASTLHLAMVGVVLAVAAQGAWAWISLRRVERVNRNLLTDAA</sequence>
<gene>
    <name evidence="2" type="ORF">AVDCRST_MAG76-1714</name>
</gene>
<keyword evidence="1" id="KW-1133">Transmembrane helix</keyword>
<accession>A0A6J4I4A9</accession>
<dbReference type="AlphaFoldDB" id="A0A6J4I4A9"/>
<evidence type="ECO:0000256" key="1">
    <source>
        <dbReference type="SAM" id="Phobius"/>
    </source>
</evidence>